<dbReference type="Proteomes" id="UP001201812">
    <property type="component" value="Unassembled WGS sequence"/>
</dbReference>
<evidence type="ECO:0000256" key="6">
    <source>
        <dbReference type="ARBA" id="ARBA00023136"/>
    </source>
</evidence>
<keyword evidence="4" id="KW-0571">Peptide transport</keyword>
<dbReference type="PANTHER" id="PTHR11654">
    <property type="entry name" value="OLIGOPEPTIDE TRANSPORTER-RELATED"/>
    <property type="match status" value="1"/>
</dbReference>
<comment type="similarity">
    <text evidence="2">Belongs to the major facilitator superfamily. Proton-dependent oligopeptide transporter (POT/PTR) (TC 2.A.17) family.</text>
</comment>
<keyword evidence="3 7" id="KW-0812">Transmembrane</keyword>
<evidence type="ECO:0000313" key="8">
    <source>
        <dbReference type="EMBL" id="KAI1703001.1"/>
    </source>
</evidence>
<comment type="subcellular location">
    <subcellularLocation>
        <location evidence="1">Membrane</location>
        <topology evidence="1">Multi-pass membrane protein</topology>
    </subcellularLocation>
</comment>
<evidence type="ECO:0000256" key="2">
    <source>
        <dbReference type="ARBA" id="ARBA00005982"/>
    </source>
</evidence>
<organism evidence="8 9">
    <name type="scientific">Ditylenchus destructor</name>
    <dbReference type="NCBI Taxonomy" id="166010"/>
    <lineage>
        <taxon>Eukaryota</taxon>
        <taxon>Metazoa</taxon>
        <taxon>Ecdysozoa</taxon>
        <taxon>Nematoda</taxon>
        <taxon>Chromadorea</taxon>
        <taxon>Rhabditida</taxon>
        <taxon>Tylenchina</taxon>
        <taxon>Tylenchomorpha</taxon>
        <taxon>Sphaerularioidea</taxon>
        <taxon>Anguinidae</taxon>
        <taxon>Anguininae</taxon>
        <taxon>Ditylenchus</taxon>
    </lineage>
</organism>
<dbReference type="PROSITE" id="PS01022">
    <property type="entry name" value="PTR2_1"/>
    <property type="match status" value="1"/>
</dbReference>
<dbReference type="Gene3D" id="1.20.1250.20">
    <property type="entry name" value="MFS general substrate transporter like domains"/>
    <property type="match status" value="3"/>
</dbReference>
<keyword evidence="9" id="KW-1185">Reference proteome</keyword>
<dbReference type="InterPro" id="IPR000109">
    <property type="entry name" value="POT_fam"/>
</dbReference>
<dbReference type="EMBL" id="JAKKPZ010000089">
    <property type="protein sequence ID" value="KAI1703001.1"/>
    <property type="molecule type" value="Genomic_DNA"/>
</dbReference>
<feature type="transmembrane region" description="Helical" evidence="7">
    <location>
        <begin position="222"/>
        <end position="242"/>
    </location>
</feature>
<feature type="transmembrane region" description="Helical" evidence="7">
    <location>
        <begin position="117"/>
        <end position="137"/>
    </location>
</feature>
<accession>A0AAD4MQS6</accession>
<evidence type="ECO:0000256" key="4">
    <source>
        <dbReference type="ARBA" id="ARBA00022856"/>
    </source>
</evidence>
<feature type="transmembrane region" description="Helical" evidence="7">
    <location>
        <begin position="149"/>
        <end position="172"/>
    </location>
</feature>
<feature type="transmembrane region" description="Helical" evidence="7">
    <location>
        <begin position="406"/>
        <end position="424"/>
    </location>
</feature>
<evidence type="ECO:0000313" key="9">
    <source>
        <dbReference type="Proteomes" id="UP001201812"/>
    </source>
</evidence>
<feature type="transmembrane region" description="Helical" evidence="7">
    <location>
        <begin position="841"/>
        <end position="861"/>
    </location>
</feature>
<keyword evidence="5 7" id="KW-1133">Transmembrane helix</keyword>
<feature type="transmembrane region" description="Helical" evidence="7">
    <location>
        <begin position="461"/>
        <end position="483"/>
    </location>
</feature>
<keyword evidence="4" id="KW-0813">Transport</keyword>
<dbReference type="SUPFAM" id="SSF103473">
    <property type="entry name" value="MFS general substrate transporter"/>
    <property type="match status" value="1"/>
</dbReference>
<keyword evidence="4" id="KW-0653">Protein transport</keyword>
<feature type="transmembrane region" description="Helical" evidence="7">
    <location>
        <begin position="811"/>
        <end position="829"/>
    </location>
</feature>
<feature type="transmembrane region" description="Helical" evidence="7">
    <location>
        <begin position="772"/>
        <end position="791"/>
    </location>
</feature>
<dbReference type="GO" id="GO:0022857">
    <property type="term" value="F:transmembrane transporter activity"/>
    <property type="evidence" value="ECO:0007669"/>
    <property type="project" value="InterPro"/>
</dbReference>
<reference evidence="8" key="1">
    <citation type="submission" date="2022-01" db="EMBL/GenBank/DDBJ databases">
        <title>Genome Sequence Resource for Two Populations of Ditylenchus destructor, the Migratory Endoparasitic Phytonematode.</title>
        <authorList>
            <person name="Zhang H."/>
            <person name="Lin R."/>
            <person name="Xie B."/>
        </authorList>
    </citation>
    <scope>NUCLEOTIDE SEQUENCE</scope>
    <source>
        <strain evidence="8">BazhouSP</strain>
    </source>
</reference>
<proteinExistence type="inferred from homology"/>
<keyword evidence="6 7" id="KW-0472">Membrane</keyword>
<dbReference type="AlphaFoldDB" id="A0AAD4MQS6"/>
<name>A0AAD4MQS6_9BILA</name>
<evidence type="ECO:0000256" key="3">
    <source>
        <dbReference type="ARBA" id="ARBA00022692"/>
    </source>
</evidence>
<gene>
    <name evidence="8" type="ORF">DdX_15154</name>
</gene>
<evidence type="ECO:0000256" key="1">
    <source>
        <dbReference type="ARBA" id="ARBA00004141"/>
    </source>
</evidence>
<evidence type="ECO:0000256" key="5">
    <source>
        <dbReference type="ARBA" id="ARBA00022989"/>
    </source>
</evidence>
<dbReference type="InterPro" id="IPR036259">
    <property type="entry name" value="MFS_trans_sf"/>
</dbReference>
<evidence type="ECO:0000256" key="7">
    <source>
        <dbReference type="SAM" id="Phobius"/>
    </source>
</evidence>
<dbReference type="GO" id="GO:0016020">
    <property type="term" value="C:membrane"/>
    <property type="evidence" value="ECO:0007669"/>
    <property type="project" value="UniProtKB-SubCell"/>
</dbReference>
<comment type="caution">
    <text evidence="8">The sequence shown here is derived from an EMBL/GenBank/DDBJ whole genome shotgun (WGS) entry which is preliminary data.</text>
</comment>
<dbReference type="GO" id="GO:0006857">
    <property type="term" value="P:oligopeptide transport"/>
    <property type="evidence" value="ECO:0007669"/>
    <property type="project" value="InterPro"/>
</dbReference>
<feature type="transmembrane region" description="Helical" evidence="7">
    <location>
        <begin position="308"/>
        <end position="327"/>
    </location>
</feature>
<feature type="transmembrane region" description="Helical" evidence="7">
    <location>
        <begin position="73"/>
        <end position="97"/>
    </location>
</feature>
<dbReference type="Pfam" id="PF00854">
    <property type="entry name" value="PTR2"/>
    <property type="match status" value="3"/>
</dbReference>
<protein>
    <submittedName>
        <fullName evidence="8">POT family domain-containing protein</fullName>
    </submittedName>
</protein>
<feature type="transmembrane region" description="Helical" evidence="7">
    <location>
        <begin position="184"/>
        <end position="210"/>
    </location>
</feature>
<sequence>MGLHNHDDLVHPVDKKLDNMTPSKLAAAQRRKPKPKMAETWPEMIRAWPKTTLCIVSNEFCERFSYYGMRTILLLYFLNVLKADYSIAIVGANGFSVLCYLMPLPGSILADGYIGKFRTIFILSIVYAFGQVCLALASTLSPGSPFHPYVDIAGLVIIAMGTGGIKPCVASFGADQFEPHQGKMISLFFSVFYFALNAGSMISTFVSPIFRAQSCLDQDSCYPLAFGIPAILMVIATVFFTAGSPWYKKHPPKENVFGEVYRATKAAIVNKSRGKSQVRDHWLDTMILIKHRNTEIASLSDQDSCYPLAFGIPAILMVIATVFFTAGSPWYKKPPPRENVFGEVYRATKAAIVNKSRGKSQVRDHWLDYYMDTHDCERDPKCMQLQQKKRDKSLCQKKTFIEDIKSLLRVLIMYLPAPMFWALYDQQGSSWTIQAVQMKSRFSSIFGEIMLFPDQMQTVNAVLILAFIPIFQFVIYPIAGMCVKLTPLRKMVAGGLLTTLAFTTLPDLPSEGNGYVSIMNGFDKCNITVAVKGNTNISPVNLGANMTLVNDNTKSDPKERRQMFELPAGDTTFSISYIGSDCHAVQLNLPAEVTYKVVDGATTYLFVGPLGTFYSRASTKKPVEGNGEFSLGIDLASENEYSGHLALCRKDTESTTKEHPCDPRRNSDFVFYLKGEDTIDEEGNKATSPVCLNQFCKTVLLNYSCWRLYEMYNVPKKAGQLTMSKEEVKVRSMDVEIEVQGQGGVYLMVLAGTKDKPSKHIFQSVSDNLIPIYWQIPQIAIITAAEILFAITGYEFAYSQAAPSMKSLVQGIWLLSTAGGDAIIVAIALMRINNLAYVQLLYGGMMLVTMIVFALMSIFYYKYNYYTGDDSSEFDYLDLEAEDLAVDVPNDGLNRSISMPKAVYGGTDNAHDKIDPEHNWQDRF</sequence>
<dbReference type="InterPro" id="IPR018456">
    <property type="entry name" value="PTR2_symporter_CS"/>
</dbReference>